<feature type="coiled-coil region" evidence="5">
    <location>
        <begin position="191"/>
        <end position="235"/>
    </location>
</feature>
<dbReference type="Pfam" id="PF00010">
    <property type="entry name" value="HLH"/>
    <property type="match status" value="1"/>
</dbReference>
<sequence>METFILEDAKAAQLGDDLTGGAQLLGPDGVTYRVVQVSGSDGTTVVADGTTAVQVVGGANGVFQTGAPVTEAAANAPTGPFYVMMTPTENTAVITAASQRAIMPSKNAPAAFTSSTTSTPRITKTVARDERRRATHNEVERRRRDKINLWILRLSRIIPDCNLSPESQQGANKTQSLQSKGIILSKACDYIGELKEKAEKSQQLAKENERLQTEVTDLRAKYESAVQDIQILKDALSQQGIQLNIFRDSTAAPNGTQPVTPTSGSATSYDDGVLDE</sequence>
<dbReference type="STRING" id="418985.A0A1V9X5R7"/>
<dbReference type="PANTHER" id="PTHR46117">
    <property type="entry name" value="FI24210P1"/>
    <property type="match status" value="1"/>
</dbReference>
<evidence type="ECO:0000256" key="6">
    <source>
        <dbReference type="SAM" id="MobiDB-lite"/>
    </source>
</evidence>
<dbReference type="GO" id="GO:0000981">
    <property type="term" value="F:DNA-binding transcription factor activity, RNA polymerase II-specific"/>
    <property type="evidence" value="ECO:0007669"/>
    <property type="project" value="TreeGrafter"/>
</dbReference>
<proteinExistence type="predicted"/>
<evidence type="ECO:0000256" key="2">
    <source>
        <dbReference type="ARBA" id="ARBA00023015"/>
    </source>
</evidence>
<evidence type="ECO:0000256" key="1">
    <source>
        <dbReference type="ARBA" id="ARBA00004123"/>
    </source>
</evidence>
<dbReference type="Gene3D" id="4.10.280.10">
    <property type="entry name" value="Helix-loop-helix DNA-binding domain"/>
    <property type="match status" value="1"/>
</dbReference>
<dbReference type="InterPro" id="IPR011598">
    <property type="entry name" value="bHLH_dom"/>
</dbReference>
<gene>
    <name evidence="8" type="ORF">BIW11_12707</name>
</gene>
<name>A0A1V9X5R7_9ACAR</name>
<feature type="domain" description="BHLH" evidence="7">
    <location>
        <begin position="131"/>
        <end position="194"/>
    </location>
</feature>
<evidence type="ECO:0000259" key="7">
    <source>
        <dbReference type="PROSITE" id="PS50888"/>
    </source>
</evidence>
<evidence type="ECO:0000256" key="4">
    <source>
        <dbReference type="ARBA" id="ARBA00023242"/>
    </source>
</evidence>
<keyword evidence="4" id="KW-0539">Nucleus</keyword>
<dbReference type="InterPro" id="IPR051732">
    <property type="entry name" value="USF"/>
</dbReference>
<feature type="region of interest" description="Disordered" evidence="6">
    <location>
        <begin position="108"/>
        <end position="139"/>
    </location>
</feature>
<comment type="subcellular location">
    <subcellularLocation>
        <location evidence="1">Nucleus</location>
    </subcellularLocation>
</comment>
<dbReference type="GO" id="GO:0000978">
    <property type="term" value="F:RNA polymerase II cis-regulatory region sequence-specific DNA binding"/>
    <property type="evidence" value="ECO:0007669"/>
    <property type="project" value="TreeGrafter"/>
</dbReference>
<dbReference type="PROSITE" id="PS50888">
    <property type="entry name" value="BHLH"/>
    <property type="match status" value="1"/>
</dbReference>
<dbReference type="GO" id="GO:0005634">
    <property type="term" value="C:nucleus"/>
    <property type="evidence" value="ECO:0007669"/>
    <property type="project" value="UniProtKB-SubCell"/>
</dbReference>
<evidence type="ECO:0000256" key="5">
    <source>
        <dbReference type="SAM" id="Coils"/>
    </source>
</evidence>
<dbReference type="InterPro" id="IPR036638">
    <property type="entry name" value="HLH_DNA-bd_sf"/>
</dbReference>
<dbReference type="PANTHER" id="PTHR46117:SF3">
    <property type="entry name" value="FI24210P1"/>
    <property type="match status" value="1"/>
</dbReference>
<protein>
    <submittedName>
        <fullName evidence="8">Upstream stimulatory factor 2-like</fullName>
    </submittedName>
</protein>
<reference evidence="8 9" key="1">
    <citation type="journal article" date="2017" name="Gigascience">
        <title>Draft genome of the honey bee ectoparasitic mite, Tropilaelaps mercedesae, is shaped by the parasitic life history.</title>
        <authorList>
            <person name="Dong X."/>
            <person name="Armstrong S.D."/>
            <person name="Xia D."/>
            <person name="Makepeace B.L."/>
            <person name="Darby A.C."/>
            <person name="Kadowaki T."/>
        </authorList>
    </citation>
    <scope>NUCLEOTIDE SEQUENCE [LARGE SCALE GENOMIC DNA]</scope>
    <source>
        <strain evidence="8">Wuxi-XJTLU</strain>
    </source>
</reference>
<dbReference type="InParanoid" id="A0A1V9X5R7"/>
<keyword evidence="5" id="KW-0175">Coiled coil</keyword>
<keyword evidence="3" id="KW-0804">Transcription</keyword>
<dbReference type="SUPFAM" id="SSF47459">
    <property type="entry name" value="HLH, helix-loop-helix DNA-binding domain"/>
    <property type="match status" value="1"/>
</dbReference>
<dbReference type="SMART" id="SM00353">
    <property type="entry name" value="HLH"/>
    <property type="match status" value="1"/>
</dbReference>
<evidence type="ECO:0000256" key="3">
    <source>
        <dbReference type="ARBA" id="ARBA00023163"/>
    </source>
</evidence>
<feature type="compositionally biased region" description="Basic and acidic residues" evidence="6">
    <location>
        <begin position="126"/>
        <end position="139"/>
    </location>
</feature>
<accession>A0A1V9X5R7</accession>
<dbReference type="OrthoDB" id="690068at2759"/>
<organism evidence="8 9">
    <name type="scientific">Tropilaelaps mercedesae</name>
    <dbReference type="NCBI Taxonomy" id="418985"/>
    <lineage>
        <taxon>Eukaryota</taxon>
        <taxon>Metazoa</taxon>
        <taxon>Ecdysozoa</taxon>
        <taxon>Arthropoda</taxon>
        <taxon>Chelicerata</taxon>
        <taxon>Arachnida</taxon>
        <taxon>Acari</taxon>
        <taxon>Parasitiformes</taxon>
        <taxon>Mesostigmata</taxon>
        <taxon>Gamasina</taxon>
        <taxon>Dermanyssoidea</taxon>
        <taxon>Laelapidae</taxon>
        <taxon>Tropilaelaps</taxon>
    </lineage>
</organism>
<dbReference type="EMBL" id="MNPL01023378">
    <property type="protein sequence ID" value="OQR68748.1"/>
    <property type="molecule type" value="Genomic_DNA"/>
</dbReference>
<dbReference type="GO" id="GO:0046983">
    <property type="term" value="F:protein dimerization activity"/>
    <property type="evidence" value="ECO:0007669"/>
    <property type="project" value="InterPro"/>
</dbReference>
<feature type="region of interest" description="Disordered" evidence="6">
    <location>
        <begin position="248"/>
        <end position="276"/>
    </location>
</feature>
<keyword evidence="2" id="KW-0805">Transcription regulation</keyword>
<evidence type="ECO:0000313" key="9">
    <source>
        <dbReference type="Proteomes" id="UP000192247"/>
    </source>
</evidence>
<dbReference type="AlphaFoldDB" id="A0A1V9X5R7"/>
<comment type="caution">
    <text evidence="8">The sequence shown here is derived from an EMBL/GenBank/DDBJ whole genome shotgun (WGS) entry which is preliminary data.</text>
</comment>
<feature type="compositionally biased region" description="Polar residues" evidence="6">
    <location>
        <begin position="251"/>
        <end position="268"/>
    </location>
</feature>
<evidence type="ECO:0000313" key="8">
    <source>
        <dbReference type="EMBL" id="OQR68748.1"/>
    </source>
</evidence>
<dbReference type="Proteomes" id="UP000192247">
    <property type="component" value="Unassembled WGS sequence"/>
</dbReference>
<keyword evidence="9" id="KW-1185">Reference proteome</keyword>